<protein>
    <submittedName>
        <fullName evidence="1">Uncharacterized protein</fullName>
    </submittedName>
</protein>
<evidence type="ECO:0000313" key="1">
    <source>
        <dbReference type="EMBL" id="MDV6271714.1"/>
    </source>
</evidence>
<gene>
    <name evidence="1" type="ORF">R3Q16_34570</name>
</gene>
<dbReference type="RefSeq" id="WP_317546354.1">
    <property type="nucleotide sequence ID" value="NZ_JAWLKB010000070.1"/>
</dbReference>
<dbReference type="EMBL" id="JAWLKB010000070">
    <property type="protein sequence ID" value="MDV6271714.1"/>
    <property type="molecule type" value="Genomic_DNA"/>
</dbReference>
<organism evidence="1 2">
    <name type="scientific">Rhodococcus globerulus</name>
    <dbReference type="NCBI Taxonomy" id="33008"/>
    <lineage>
        <taxon>Bacteria</taxon>
        <taxon>Bacillati</taxon>
        <taxon>Actinomycetota</taxon>
        <taxon>Actinomycetes</taxon>
        <taxon>Mycobacteriales</taxon>
        <taxon>Nocardiaceae</taxon>
        <taxon>Rhodococcus</taxon>
    </lineage>
</organism>
<name>A0ABU4C5M8_RHOGO</name>
<reference evidence="1 2" key="1">
    <citation type="submission" date="2023-10" db="EMBL/GenBank/DDBJ databases">
        <title>Development of a sustainable strategy for remediation of hydrocarbon-contaminated territories based on the waste exchange concept.</title>
        <authorList>
            <person name="Krivoruchko A."/>
        </authorList>
    </citation>
    <scope>NUCLEOTIDE SEQUENCE [LARGE SCALE GENOMIC DNA]</scope>
    <source>
        <strain evidence="1 2">IEGM 1203</strain>
    </source>
</reference>
<comment type="caution">
    <text evidence="1">The sequence shown here is derived from an EMBL/GenBank/DDBJ whole genome shotgun (WGS) entry which is preliminary data.</text>
</comment>
<dbReference type="Proteomes" id="UP001185927">
    <property type="component" value="Unassembled WGS sequence"/>
</dbReference>
<evidence type="ECO:0000313" key="2">
    <source>
        <dbReference type="Proteomes" id="UP001185927"/>
    </source>
</evidence>
<sequence>MGNDSRLTNARKPTGTIQATWNAGIANAANFGITPAELREATNVAIAASNPLALGATATTAMRGDAIQVVSAWPASPVAGVLYLMAE</sequence>
<accession>A0ABU4C5M8</accession>
<proteinExistence type="predicted"/>
<keyword evidence="2" id="KW-1185">Reference proteome</keyword>